<dbReference type="Pfam" id="PF22785">
    <property type="entry name" value="Tc-R-P"/>
    <property type="match status" value="1"/>
</dbReference>
<feature type="domain" description="Tyrosine specific protein phosphatases" evidence="11">
    <location>
        <begin position="187"/>
        <end position="249"/>
    </location>
</feature>
<name>A0A0N4TK56_BRUPA</name>
<dbReference type="SUPFAM" id="SSF52799">
    <property type="entry name" value="(Phosphotyrosine protein) phosphatases II"/>
    <property type="match status" value="1"/>
</dbReference>
<evidence type="ECO:0000259" key="10">
    <source>
        <dbReference type="PROSITE" id="PS50055"/>
    </source>
</evidence>
<evidence type="ECO:0000256" key="9">
    <source>
        <dbReference type="SAM" id="MobiDB-lite"/>
    </source>
</evidence>
<feature type="domain" description="Tyrosine-protein phosphatase" evidence="10">
    <location>
        <begin position="5"/>
        <end position="265"/>
    </location>
</feature>
<dbReference type="InterPro" id="IPR000242">
    <property type="entry name" value="PTP_cat"/>
</dbReference>
<reference evidence="15" key="1">
    <citation type="submission" date="2017-02" db="UniProtKB">
        <authorList>
            <consortium name="WormBaseParasite"/>
        </authorList>
    </citation>
    <scope>IDENTIFICATION</scope>
</reference>
<dbReference type="GO" id="GO:0005634">
    <property type="term" value="C:nucleus"/>
    <property type="evidence" value="ECO:0007669"/>
    <property type="project" value="TreeGrafter"/>
</dbReference>
<dbReference type="GO" id="GO:0043005">
    <property type="term" value="C:neuron projection"/>
    <property type="evidence" value="ECO:0007669"/>
    <property type="project" value="UniProtKB-SubCell"/>
</dbReference>
<keyword evidence="5" id="KW-0378">Hydrolase</keyword>
<reference evidence="13 14" key="2">
    <citation type="submission" date="2018-11" db="EMBL/GenBank/DDBJ databases">
        <authorList>
            <consortium name="Pathogen Informatics"/>
        </authorList>
    </citation>
    <scope>NUCLEOTIDE SEQUENCE [LARGE SCALE GENOMIC DNA]</scope>
</reference>
<dbReference type="GO" id="GO:0048870">
    <property type="term" value="P:cell motility"/>
    <property type="evidence" value="ECO:0007669"/>
    <property type="project" value="TreeGrafter"/>
</dbReference>
<proteinExistence type="inferred from homology"/>
<dbReference type="WBParaSite" id="BPAG_0000870701-mRNA-1">
    <property type="protein sequence ID" value="BPAG_0000870701-mRNA-1"/>
    <property type="gene ID" value="BPAG_0000870701"/>
</dbReference>
<evidence type="ECO:0000256" key="1">
    <source>
        <dbReference type="ARBA" id="ARBA00004487"/>
    </source>
</evidence>
<dbReference type="STRING" id="6280.A0A0N4TK56"/>
<organism evidence="15">
    <name type="scientific">Brugia pahangi</name>
    <name type="common">Filarial nematode worm</name>
    <dbReference type="NCBI Taxonomy" id="6280"/>
    <lineage>
        <taxon>Eukaryota</taxon>
        <taxon>Metazoa</taxon>
        <taxon>Ecdysozoa</taxon>
        <taxon>Nematoda</taxon>
        <taxon>Chromadorea</taxon>
        <taxon>Rhabditida</taxon>
        <taxon>Spirurina</taxon>
        <taxon>Spiruromorpha</taxon>
        <taxon>Filarioidea</taxon>
        <taxon>Onchocercidae</taxon>
        <taxon>Brugia</taxon>
    </lineage>
</organism>
<dbReference type="GO" id="GO:0050793">
    <property type="term" value="P:regulation of developmental process"/>
    <property type="evidence" value="ECO:0007669"/>
    <property type="project" value="UniProtKB-ARBA"/>
</dbReference>
<dbReference type="CDD" id="cd14509">
    <property type="entry name" value="PTP_PTEN"/>
    <property type="match status" value="1"/>
</dbReference>
<dbReference type="InterPro" id="IPR000387">
    <property type="entry name" value="Tyr_Pase_dom"/>
</dbReference>
<keyword evidence="8" id="KW-0966">Cell projection</keyword>
<dbReference type="PANTHER" id="PTHR12305:SF81">
    <property type="entry name" value="PHOSPHATIDYLINOSITOL 3,4,5-TRISPHOSPHATE 3-PHOSPHATASE AND DUAL-SPECIFICITY PROTEIN PHOSPHATASE PTEN"/>
    <property type="match status" value="1"/>
</dbReference>
<evidence type="ECO:0000256" key="6">
    <source>
        <dbReference type="ARBA" id="ARBA00022912"/>
    </source>
</evidence>
<dbReference type="InterPro" id="IPR003595">
    <property type="entry name" value="Tyr_Pase_cat"/>
</dbReference>
<evidence type="ECO:0000256" key="8">
    <source>
        <dbReference type="ARBA" id="ARBA00023273"/>
    </source>
</evidence>
<evidence type="ECO:0000313" key="14">
    <source>
        <dbReference type="Proteomes" id="UP000278627"/>
    </source>
</evidence>
<dbReference type="PANTHER" id="PTHR12305">
    <property type="entry name" value="PHOSPHATASE WITH HOMOLOGY TO TENSIN"/>
    <property type="match status" value="1"/>
</dbReference>
<evidence type="ECO:0000256" key="3">
    <source>
        <dbReference type="ARBA" id="ARBA00007881"/>
    </source>
</evidence>
<dbReference type="GO" id="GO:0016314">
    <property type="term" value="F:phosphatidylinositol-3,4,5-trisphosphate 3-phosphatase activity"/>
    <property type="evidence" value="ECO:0007669"/>
    <property type="project" value="TreeGrafter"/>
</dbReference>
<dbReference type="GO" id="GO:0046856">
    <property type="term" value="P:phosphatidylinositol dephosphorylation"/>
    <property type="evidence" value="ECO:0007669"/>
    <property type="project" value="TreeGrafter"/>
</dbReference>
<dbReference type="GO" id="GO:0008285">
    <property type="term" value="P:negative regulation of cell population proliferation"/>
    <property type="evidence" value="ECO:0007669"/>
    <property type="project" value="TreeGrafter"/>
</dbReference>
<evidence type="ECO:0000313" key="15">
    <source>
        <dbReference type="WBParaSite" id="BPAG_0000870701-mRNA-1"/>
    </source>
</evidence>
<dbReference type="GO" id="GO:0051896">
    <property type="term" value="P:regulation of phosphatidylinositol 3-kinase/protein kinase B signal transduction"/>
    <property type="evidence" value="ECO:0007669"/>
    <property type="project" value="TreeGrafter"/>
</dbReference>
<keyword evidence="6" id="KW-0904">Protein phosphatase</keyword>
<dbReference type="PROSITE" id="PS50055">
    <property type="entry name" value="TYR_PHOSPHATASE_PTP"/>
    <property type="match status" value="1"/>
</dbReference>
<accession>A0A0N4TK56</accession>
<dbReference type="GO" id="GO:0004725">
    <property type="term" value="F:protein tyrosine phosphatase activity"/>
    <property type="evidence" value="ECO:0007669"/>
    <property type="project" value="InterPro"/>
</dbReference>
<dbReference type="SMART" id="SM01326">
    <property type="entry name" value="PTEN_C2"/>
    <property type="match status" value="1"/>
</dbReference>
<dbReference type="InterPro" id="IPR029021">
    <property type="entry name" value="Prot-tyrosine_phosphatase-like"/>
</dbReference>
<evidence type="ECO:0000256" key="2">
    <source>
        <dbReference type="ARBA" id="ARBA00004496"/>
    </source>
</evidence>
<dbReference type="InterPro" id="IPR016130">
    <property type="entry name" value="Tyr_Pase_AS"/>
</dbReference>
<dbReference type="PROSITE" id="PS00383">
    <property type="entry name" value="TYR_PHOSPHATASE_1"/>
    <property type="match status" value="1"/>
</dbReference>
<protein>
    <submittedName>
        <fullName evidence="15">Phosphatidylinositol-3,4,5-trisphosphate 3-phosphatase</fullName>
    </submittedName>
</protein>
<feature type="compositionally biased region" description="Basic and acidic residues" evidence="9">
    <location>
        <begin position="636"/>
        <end position="645"/>
    </location>
</feature>
<gene>
    <name evidence="13" type="ORF">BPAG_LOCUS8669</name>
</gene>
<dbReference type="PROSITE" id="PS51181">
    <property type="entry name" value="PPASE_TENSIN"/>
    <property type="match status" value="1"/>
</dbReference>
<dbReference type="SMART" id="SM00404">
    <property type="entry name" value="PTPc_motif"/>
    <property type="match status" value="1"/>
</dbReference>
<keyword evidence="14" id="KW-1185">Reference proteome</keyword>
<dbReference type="InterPro" id="IPR051281">
    <property type="entry name" value="Dual-spec_lipid-protein_phosph"/>
</dbReference>
<evidence type="ECO:0000256" key="4">
    <source>
        <dbReference type="ARBA" id="ARBA00022490"/>
    </source>
</evidence>
<evidence type="ECO:0000259" key="11">
    <source>
        <dbReference type="PROSITE" id="PS50056"/>
    </source>
</evidence>
<dbReference type="EMBL" id="UZAD01013138">
    <property type="protein sequence ID" value="VDN89855.1"/>
    <property type="molecule type" value="Genomic_DNA"/>
</dbReference>
<evidence type="ECO:0000313" key="13">
    <source>
        <dbReference type="EMBL" id="VDN89855.1"/>
    </source>
</evidence>
<feature type="region of interest" description="Disordered" evidence="9">
    <location>
        <begin position="636"/>
        <end position="673"/>
    </location>
</feature>
<comment type="similarity">
    <text evidence="3">Belongs to the PTEN phosphatase protein family.</text>
</comment>
<evidence type="ECO:0000256" key="5">
    <source>
        <dbReference type="ARBA" id="ARBA00022801"/>
    </source>
</evidence>
<comment type="subcellular location">
    <subcellularLocation>
        <location evidence="1">Cell projection</location>
        <location evidence="1">Neuron projection</location>
    </subcellularLocation>
    <subcellularLocation>
        <location evidence="2">Cytoplasm</location>
    </subcellularLocation>
</comment>
<dbReference type="GO" id="GO:0043491">
    <property type="term" value="P:phosphatidylinositol 3-kinase/protein kinase B signal transduction"/>
    <property type="evidence" value="ECO:0007669"/>
    <property type="project" value="TreeGrafter"/>
</dbReference>
<dbReference type="InterPro" id="IPR045101">
    <property type="entry name" value="PTP_PTEN"/>
</dbReference>
<feature type="compositionally biased region" description="Low complexity" evidence="9">
    <location>
        <begin position="655"/>
        <end position="673"/>
    </location>
</feature>
<dbReference type="PROSITE" id="PS50056">
    <property type="entry name" value="TYR_PHOSPHATASE_2"/>
    <property type="match status" value="1"/>
</dbReference>
<dbReference type="Gene3D" id="2.60.40.1110">
    <property type="match status" value="1"/>
</dbReference>
<dbReference type="InterPro" id="IPR014020">
    <property type="entry name" value="Tensin_C2-dom"/>
</dbReference>
<feature type="domain" description="Phosphatase tensin-type" evidence="12">
    <location>
        <begin position="99"/>
        <end position="270"/>
    </location>
</feature>
<dbReference type="Gene3D" id="3.90.190.10">
    <property type="entry name" value="Protein tyrosine phosphatase superfamily"/>
    <property type="match status" value="1"/>
</dbReference>
<dbReference type="Proteomes" id="UP000278627">
    <property type="component" value="Unassembled WGS sequence"/>
</dbReference>
<dbReference type="InterPro" id="IPR029023">
    <property type="entry name" value="Tensin_phosphatase"/>
</dbReference>
<keyword evidence="7" id="KW-0443">Lipid metabolism</keyword>
<sequence length="780" mass="89320">MGIFHVSPYQELPCDGSLEKIVMGSEGDRSNDSSHRMAAAITEPMAIASTSAGSAAFLTMPEAGTPPLASSLSNVLCVTSKTSDVICNPWRNLVSQNRRRYKKDNFDLDLTYITDRIIAMGFPAVDQEKIYRNSMEATVAFLERYHADHYMVFNLRGRHAYDPSYFHNRVMTFEMDDHHPPRLELMAPFCRAVHDYLAADEQNVVAVHCKAGKGRTGVMICAYLVYINFYYSPRQNMDYYSIVRTVNNKGVTIPSQRRYVYYFSHLRKRNLNYMPLRCELIGVYFERPPRLNGILLDGAYRLRVANGDIDVFIPGPLRLSGRDFDEEEALWGQYPCSVGEDQFNPYDPQPGKDCISRRCYGWSVPATQRVFMEGDVRIDFYAKKWFKGLGWTLKDREKLGHVWFNTMFTCPGYCGGVYVHGDEAYPYPKVFNKTCIEATISSPWPPIDSRSCETANGILKNTWFSDGSRSNRRKRYEKKSHMKNEGSVSHECNIDSPPGLEKHCPYRCLPLIYPEQLGRQPPRKEIMAMLRDAHTKHLAGGKYKKHLQSVPSGTAIPRSPEVRLDCGGPMCLMRRPYEHVLTFSVLEVDRAFKHDKVNKGLKIYVVVRCIDVDNKDDVELAKKCIENMYAAQAKIDASRTEEMRKKSGQSRFESLSDSTSSHSSSSYSADAISDQPWRCDPRLQNANLRKYFFRQRADSKSVHPPANYRCMPRKADSPSSGLWETGLINHVGNDSLDEEATMKKQIQNEDTEYAKEDFIATQDREWLEESSEVRFRFSNL</sequence>
<dbReference type="AlphaFoldDB" id="A0A0N4TK56"/>
<dbReference type="GO" id="GO:0005829">
    <property type="term" value="C:cytosol"/>
    <property type="evidence" value="ECO:0007669"/>
    <property type="project" value="TreeGrafter"/>
</dbReference>
<keyword evidence="4" id="KW-0963">Cytoplasm</keyword>
<evidence type="ECO:0000256" key="7">
    <source>
        <dbReference type="ARBA" id="ARBA00023098"/>
    </source>
</evidence>
<dbReference type="GO" id="GO:0005886">
    <property type="term" value="C:plasma membrane"/>
    <property type="evidence" value="ECO:0007669"/>
    <property type="project" value="TreeGrafter"/>
</dbReference>
<evidence type="ECO:0000259" key="12">
    <source>
        <dbReference type="PROSITE" id="PS51181"/>
    </source>
</evidence>